<evidence type="ECO:0000313" key="5">
    <source>
        <dbReference type="Proteomes" id="UP000034235"/>
    </source>
</evidence>
<reference evidence="4 5" key="1">
    <citation type="journal article" date="2015" name="Nature">
        <title>rRNA introns, odd ribosomes, and small enigmatic genomes across a large radiation of phyla.</title>
        <authorList>
            <person name="Brown C.T."/>
            <person name="Hug L.A."/>
            <person name="Thomas B.C."/>
            <person name="Sharon I."/>
            <person name="Castelle C.J."/>
            <person name="Singh A."/>
            <person name="Wilkins M.J."/>
            <person name="Williams K.H."/>
            <person name="Banfield J.F."/>
        </authorList>
    </citation>
    <scope>NUCLEOTIDE SEQUENCE [LARGE SCALE GENOMIC DNA]</scope>
</reference>
<dbReference type="PANTHER" id="PTHR36306:SF3">
    <property type="entry name" value="GLYCOSIDE HYDROLASE FAMILY 57"/>
    <property type="match status" value="1"/>
</dbReference>
<sequence>MAAVEAITQPEIGFFLHGYQPPRQIYLGNGHILDIGLHWNETIYKECYKPLLVDNPPPQLGLTFSFYGTLREWMKKCHPQEFNIMRNNLQDNARPAHIMGDPYLHIIFPLLDTVDQAMLVKIGQKAFIEDMGFHPRGFWLPETAVSNTSLNTLKQNGYDYVVLRDYQLAPPKSNPSHVQTQNGPLAVFHFNSKWSGSIAFDNSSTENGDQFLNRVKSEGGELLTFGMDLETFGHHKKDRDQFLRYILRPQVLQSHGFIPLNIAAKLETPIRETTNIREMSSWSCGHDLARWGKGKDLCNCDDPSEQTKKEKRGARIKLQHHQRRINRQLDKLDPHWQPDFINTFLASREHLFNGQDPGSGVSKLDGSTKRLFKAKMYALIGMTSCGWFFGDDKSIERDIPRLMIQQVEQLL</sequence>
<dbReference type="AlphaFoldDB" id="A0A0G0JJA2"/>
<dbReference type="InterPro" id="IPR011330">
    <property type="entry name" value="Glyco_hydro/deAcase_b/a-brl"/>
</dbReference>
<comment type="similarity">
    <text evidence="1">Belongs to the glycosyl hydrolase 57 family.</text>
</comment>
<proteinExistence type="inferred from homology"/>
<dbReference type="InterPro" id="IPR004300">
    <property type="entry name" value="Glyco_hydro_57_N"/>
</dbReference>
<dbReference type="InterPro" id="IPR052046">
    <property type="entry name" value="GH57_Enzymes"/>
</dbReference>
<comment type="caution">
    <text evidence="4">The sequence shown here is derived from an EMBL/GenBank/DDBJ whole genome shotgun (WGS) entry which is preliminary data.</text>
</comment>
<dbReference type="Pfam" id="PF03065">
    <property type="entry name" value="Glyco_hydro_57"/>
    <property type="match status" value="1"/>
</dbReference>
<keyword evidence="4" id="KW-0378">Hydrolase</keyword>
<feature type="domain" description="Glycoside hydrolase family 57 N-terminal" evidence="3">
    <location>
        <begin position="59"/>
        <end position="258"/>
    </location>
</feature>
<accession>A0A0G0JJA2</accession>
<evidence type="ECO:0000256" key="2">
    <source>
        <dbReference type="ARBA" id="ARBA00023277"/>
    </source>
</evidence>
<evidence type="ECO:0000313" key="4">
    <source>
        <dbReference type="EMBL" id="KKQ66927.1"/>
    </source>
</evidence>
<dbReference type="PANTHER" id="PTHR36306">
    <property type="entry name" value="ALPHA-AMYLASE-RELATED-RELATED"/>
    <property type="match status" value="1"/>
</dbReference>
<name>A0A0G0JJA2_9BACT</name>
<dbReference type="EMBL" id="LBUP01000002">
    <property type="protein sequence ID" value="KKQ66927.1"/>
    <property type="molecule type" value="Genomic_DNA"/>
</dbReference>
<dbReference type="GO" id="GO:0005975">
    <property type="term" value="P:carbohydrate metabolic process"/>
    <property type="evidence" value="ECO:0007669"/>
    <property type="project" value="InterPro"/>
</dbReference>
<keyword evidence="2" id="KW-0119">Carbohydrate metabolism</keyword>
<dbReference type="Gene3D" id="3.20.110.20">
    <property type="match status" value="1"/>
</dbReference>
<dbReference type="GO" id="GO:0016787">
    <property type="term" value="F:hydrolase activity"/>
    <property type="evidence" value="ECO:0007669"/>
    <property type="project" value="UniProtKB-KW"/>
</dbReference>
<dbReference type="SUPFAM" id="SSF88713">
    <property type="entry name" value="Glycoside hydrolase/deacetylase"/>
    <property type="match status" value="1"/>
</dbReference>
<organism evidence="4 5">
    <name type="scientific">Candidatus Daviesbacteria bacterium GW2011_GWA2_38_24</name>
    <dbReference type="NCBI Taxonomy" id="1618422"/>
    <lineage>
        <taxon>Bacteria</taxon>
        <taxon>Candidatus Daviesiibacteriota</taxon>
    </lineage>
</organism>
<protein>
    <submittedName>
        <fullName evidence="4">Glycoside hydrolase family 57</fullName>
    </submittedName>
</protein>
<gene>
    <name evidence="4" type="ORF">US86_C0002G0044</name>
</gene>
<evidence type="ECO:0000256" key="1">
    <source>
        <dbReference type="ARBA" id="ARBA00006821"/>
    </source>
</evidence>
<evidence type="ECO:0000259" key="3">
    <source>
        <dbReference type="Pfam" id="PF03065"/>
    </source>
</evidence>
<dbReference type="Proteomes" id="UP000034235">
    <property type="component" value="Unassembled WGS sequence"/>
</dbReference>